<evidence type="ECO:0000313" key="2">
    <source>
        <dbReference type="EMBL" id="KEZ79125.1"/>
    </source>
</evidence>
<dbReference type="Gene3D" id="3.30.1360.120">
    <property type="entry name" value="Probable tRNA modification gtpase trme, domain 1"/>
    <property type="match status" value="1"/>
</dbReference>
<dbReference type="SUPFAM" id="SSF103025">
    <property type="entry name" value="Folate-binding domain"/>
    <property type="match status" value="1"/>
</dbReference>
<evidence type="ECO:0000256" key="1">
    <source>
        <dbReference type="SAM" id="MobiDB-lite"/>
    </source>
</evidence>
<dbReference type="OrthoDB" id="9814782at2"/>
<dbReference type="Proteomes" id="UP000028302">
    <property type="component" value="Unassembled WGS sequence"/>
</dbReference>
<dbReference type="STRING" id="1304275.C41B8_00210"/>
<feature type="region of interest" description="Disordered" evidence="1">
    <location>
        <begin position="1"/>
        <end position="25"/>
    </location>
</feature>
<protein>
    <submittedName>
        <fullName evidence="2">Sarcosine oxidase subunit gamma</fullName>
    </submittedName>
</protein>
<accession>A0A084IQZ1</accession>
<dbReference type="InterPro" id="IPR027266">
    <property type="entry name" value="TrmE/GcvT-like"/>
</dbReference>
<name>A0A084IQZ1_SALHC</name>
<evidence type="ECO:0000313" key="3">
    <source>
        <dbReference type="Proteomes" id="UP000028302"/>
    </source>
</evidence>
<dbReference type="eggNOG" id="COG4583">
    <property type="taxonomic scope" value="Bacteria"/>
</dbReference>
<proteinExistence type="predicted"/>
<dbReference type="Gene3D" id="3.30.70.1520">
    <property type="entry name" value="Heterotetrameric sarcosine oxidase"/>
    <property type="match status" value="1"/>
</dbReference>
<dbReference type="InterPro" id="IPR007375">
    <property type="entry name" value="SoxG"/>
</dbReference>
<comment type="caution">
    <text evidence="2">The sequence shown here is derived from an EMBL/GenBank/DDBJ whole genome shotgun (WGS) entry which is preliminary data.</text>
</comment>
<dbReference type="PATRIC" id="fig|1304275.5.peg.39"/>
<reference evidence="2 3" key="1">
    <citation type="submission" date="2013-03" db="EMBL/GenBank/DDBJ databases">
        <title>Salinisphaera hydrothermalis C41B8 Genome Sequencing.</title>
        <authorList>
            <person name="Li C."/>
            <person name="Lai Q."/>
            <person name="Shao Z."/>
        </authorList>
    </citation>
    <scope>NUCLEOTIDE SEQUENCE [LARGE SCALE GENOMIC DNA]</scope>
    <source>
        <strain evidence="2 3">C41B8</strain>
    </source>
</reference>
<organism evidence="2 3">
    <name type="scientific">Salinisphaera hydrothermalis (strain C41B8)</name>
    <dbReference type="NCBI Taxonomy" id="1304275"/>
    <lineage>
        <taxon>Bacteria</taxon>
        <taxon>Pseudomonadati</taxon>
        <taxon>Pseudomonadota</taxon>
        <taxon>Gammaproteobacteria</taxon>
        <taxon>Salinisphaerales</taxon>
        <taxon>Salinisphaeraceae</taxon>
        <taxon>Salinisphaera</taxon>
    </lineage>
</organism>
<dbReference type="RefSeq" id="WP_051882550.1">
    <property type="nucleotide sequence ID" value="NZ_APNK01000001.1"/>
</dbReference>
<keyword evidence="3" id="KW-1185">Reference proteome</keyword>
<gene>
    <name evidence="2" type="ORF">C41B8_00210</name>
</gene>
<sequence>MSKIKLESPLIDQPEARTGNNGPTNAGVTLVERSFLGHIMLRGRSDDAAFLAACARVFGVEPPTAPNTYAEGNGAVIGWMGPTEWLFMVDSEARAAWLDALREALADVHAGVVDLSGGQTTIGLEGSHALDVLAKGSTLDLHPRVAGAGFCTRSLLAKSAMFLRVIETGHRFEIVVRRSFADYLWQWLVDASGEYGLRILPAESSLALAGLDVAAPRAAATA</sequence>
<dbReference type="AlphaFoldDB" id="A0A084IQZ1"/>
<dbReference type="Pfam" id="PF04268">
    <property type="entry name" value="SoxG"/>
    <property type="match status" value="1"/>
</dbReference>
<dbReference type="EMBL" id="APNK01000001">
    <property type="protein sequence ID" value="KEZ79125.1"/>
    <property type="molecule type" value="Genomic_DNA"/>
</dbReference>